<keyword evidence="2 5" id="KW-0812">Transmembrane</keyword>
<evidence type="ECO:0000256" key="4">
    <source>
        <dbReference type="ARBA" id="ARBA00023136"/>
    </source>
</evidence>
<feature type="transmembrane region" description="Helical" evidence="5">
    <location>
        <begin position="52"/>
        <end position="68"/>
    </location>
</feature>
<evidence type="ECO:0000256" key="2">
    <source>
        <dbReference type="ARBA" id="ARBA00022692"/>
    </source>
</evidence>
<dbReference type="PANTHER" id="PTHR36917:SF1">
    <property type="entry name" value="INNER MEMBRANE-SPANNING PROTEIN YCIB"/>
    <property type="match status" value="1"/>
</dbReference>
<dbReference type="GO" id="GO:0005886">
    <property type="term" value="C:plasma membrane"/>
    <property type="evidence" value="ECO:0007669"/>
    <property type="project" value="UniProtKB-SubCell"/>
</dbReference>
<dbReference type="AlphaFoldDB" id="A0A1T0AQZ7"/>
<protein>
    <recommendedName>
        <fullName evidence="5">Inner membrane-spanning protein YciB</fullName>
    </recommendedName>
</protein>
<comment type="function">
    <text evidence="5">Plays a role in cell envelope biogenesis, maintenance of cell envelope integrity and membrane homeostasis.</text>
</comment>
<keyword evidence="7" id="KW-1185">Reference proteome</keyword>
<comment type="similarity">
    <text evidence="5">Belongs to the YciB family.</text>
</comment>
<dbReference type="STRING" id="734.B0187_07970"/>
<feature type="transmembrane region" description="Helical" evidence="5">
    <location>
        <begin position="151"/>
        <end position="173"/>
    </location>
</feature>
<keyword evidence="3 5" id="KW-1133">Transmembrane helix</keyword>
<keyword evidence="1 5" id="KW-1003">Cell membrane</keyword>
<evidence type="ECO:0000256" key="5">
    <source>
        <dbReference type="HAMAP-Rule" id="MF_00189"/>
    </source>
</evidence>
<feature type="transmembrane region" description="Helical" evidence="5">
    <location>
        <begin position="20"/>
        <end position="40"/>
    </location>
</feature>
<dbReference type="PANTHER" id="PTHR36917">
    <property type="entry name" value="INTRACELLULAR SEPTATION PROTEIN A-RELATED"/>
    <property type="match status" value="1"/>
</dbReference>
<sequence length="182" mass="20853">MKQLLEFIPLILFFVVYKLYGTQAAAIVLVVATFIQLIAFKVLYQKIEKMQLFMAGFVIIFGLLTAYFDDVAFLKWKVTIINGLLALALLVSQFVLKNPLIKHLLGKEIKLPDNVWAKLNFGWAMFFIFCMLVNLYISYFMSDDAWYNFKVFGLTGLSLAATLATGVFLYPYLKQLEEKNGN</sequence>
<evidence type="ECO:0000313" key="6">
    <source>
        <dbReference type="EMBL" id="OOR98590.1"/>
    </source>
</evidence>
<dbReference type="NCBIfam" id="NF001324">
    <property type="entry name" value="PRK00259.1-2"/>
    <property type="match status" value="1"/>
</dbReference>
<evidence type="ECO:0000256" key="3">
    <source>
        <dbReference type="ARBA" id="ARBA00022989"/>
    </source>
</evidence>
<name>A0A1T0AQZ7_9PAST</name>
<dbReference type="RefSeq" id="WP_078237336.1">
    <property type="nucleotide sequence ID" value="NZ_MUYA01000010.1"/>
</dbReference>
<dbReference type="OrthoDB" id="9788219at2"/>
<comment type="caution">
    <text evidence="6">The sequence shown here is derived from an EMBL/GenBank/DDBJ whole genome shotgun (WGS) entry which is preliminary data.</text>
</comment>
<dbReference type="NCBIfam" id="TIGR00997">
    <property type="entry name" value="ispZ"/>
    <property type="match status" value="1"/>
</dbReference>
<gene>
    <name evidence="5" type="primary">yciB</name>
    <name evidence="6" type="ORF">B0187_07970</name>
</gene>
<accession>A0A1T0AQZ7</accession>
<keyword evidence="5" id="KW-0997">Cell inner membrane</keyword>
<dbReference type="EMBL" id="MUYA01000010">
    <property type="protein sequence ID" value="OOR98590.1"/>
    <property type="molecule type" value="Genomic_DNA"/>
</dbReference>
<dbReference type="InterPro" id="IPR006008">
    <property type="entry name" value="YciB"/>
</dbReference>
<proteinExistence type="inferred from homology"/>
<dbReference type="Proteomes" id="UP000190867">
    <property type="component" value="Unassembled WGS sequence"/>
</dbReference>
<feature type="transmembrane region" description="Helical" evidence="5">
    <location>
        <begin position="74"/>
        <end position="96"/>
    </location>
</feature>
<reference evidence="6 7" key="1">
    <citation type="submission" date="2017-02" db="EMBL/GenBank/DDBJ databases">
        <title>Draft genome sequence of Haemophilus paracuniculus CCUG 43573 type strain.</title>
        <authorList>
            <person name="Engstrom-Jakobsson H."/>
            <person name="Salva-Serra F."/>
            <person name="Thorell K."/>
            <person name="Gonzales-Siles L."/>
            <person name="Karlsson R."/>
            <person name="Boulund F."/>
            <person name="Engstrand L."/>
            <person name="Kristiansson E."/>
            <person name="Moore E."/>
        </authorList>
    </citation>
    <scope>NUCLEOTIDE SEQUENCE [LARGE SCALE GENOMIC DNA]</scope>
    <source>
        <strain evidence="6 7">CCUG 43573</strain>
    </source>
</reference>
<dbReference type="Pfam" id="PF04279">
    <property type="entry name" value="IspA"/>
    <property type="match status" value="1"/>
</dbReference>
<evidence type="ECO:0000256" key="1">
    <source>
        <dbReference type="ARBA" id="ARBA00022475"/>
    </source>
</evidence>
<evidence type="ECO:0000313" key="7">
    <source>
        <dbReference type="Proteomes" id="UP000190867"/>
    </source>
</evidence>
<organism evidence="6 7">
    <name type="scientific">Haemophilus paracuniculus</name>
    <dbReference type="NCBI Taxonomy" id="734"/>
    <lineage>
        <taxon>Bacteria</taxon>
        <taxon>Pseudomonadati</taxon>
        <taxon>Pseudomonadota</taxon>
        <taxon>Gammaproteobacteria</taxon>
        <taxon>Pasteurellales</taxon>
        <taxon>Pasteurellaceae</taxon>
        <taxon>Haemophilus</taxon>
    </lineage>
</organism>
<dbReference type="HAMAP" id="MF_00189">
    <property type="entry name" value="YciB"/>
    <property type="match status" value="1"/>
</dbReference>
<feature type="transmembrane region" description="Helical" evidence="5">
    <location>
        <begin position="117"/>
        <end position="139"/>
    </location>
</feature>
<keyword evidence="4 5" id="KW-0472">Membrane</keyword>
<comment type="subcellular location">
    <subcellularLocation>
        <location evidence="5">Cell inner membrane</location>
        <topology evidence="5">Multi-pass membrane protein</topology>
    </subcellularLocation>
</comment>